<dbReference type="Proteomes" id="UP000549695">
    <property type="component" value="Unassembled WGS sequence"/>
</dbReference>
<keyword evidence="3" id="KW-0479">Metal-binding</keyword>
<evidence type="ECO:0000256" key="5">
    <source>
        <dbReference type="ARBA" id="ARBA00022771"/>
    </source>
</evidence>
<evidence type="ECO:0000256" key="2">
    <source>
        <dbReference type="ARBA" id="ARBA00012720"/>
    </source>
</evidence>
<keyword evidence="11" id="KW-0511">Multifunctional enzyme</keyword>
<protein>
    <recommendedName>
        <fullName evidence="2">DNA-(apurinic or apyrimidinic site) lyase</fullName>
        <ecNumber evidence="2">4.2.99.18</ecNumber>
    </recommendedName>
</protein>
<keyword evidence="16" id="KW-0255">Endonuclease</keyword>
<dbReference type="GO" id="GO:0006284">
    <property type="term" value="P:base-excision repair"/>
    <property type="evidence" value="ECO:0007669"/>
    <property type="project" value="InterPro"/>
</dbReference>
<dbReference type="SUPFAM" id="SSF46946">
    <property type="entry name" value="S13-like H2TH domain"/>
    <property type="match status" value="1"/>
</dbReference>
<dbReference type="GO" id="GO:0003684">
    <property type="term" value="F:damaged DNA binding"/>
    <property type="evidence" value="ECO:0007669"/>
    <property type="project" value="InterPro"/>
</dbReference>
<dbReference type="GO" id="GO:0000703">
    <property type="term" value="F:oxidized pyrimidine nucleobase lesion DNA N-glycosylase activity"/>
    <property type="evidence" value="ECO:0007669"/>
    <property type="project" value="TreeGrafter"/>
</dbReference>
<dbReference type="InterPro" id="IPR010979">
    <property type="entry name" value="Ribosomal_uS13-like_H2TH"/>
</dbReference>
<gene>
    <name evidence="16" type="ORF">HDA37_000937</name>
</gene>
<dbReference type="SUPFAM" id="SSF57716">
    <property type="entry name" value="Glucocorticoid receptor-like (DNA-binding domain)"/>
    <property type="match status" value="1"/>
</dbReference>
<evidence type="ECO:0000256" key="3">
    <source>
        <dbReference type="ARBA" id="ARBA00022723"/>
    </source>
</evidence>
<keyword evidence="4" id="KW-0227">DNA damage</keyword>
<dbReference type="EMBL" id="JACCCZ010000001">
    <property type="protein sequence ID" value="NYG00652.1"/>
    <property type="molecule type" value="Genomic_DNA"/>
</dbReference>
<dbReference type="SMART" id="SM00898">
    <property type="entry name" value="Fapy_DNA_glyco"/>
    <property type="match status" value="1"/>
</dbReference>
<keyword evidence="9" id="KW-0234">DNA repair</keyword>
<feature type="domain" description="FPG-type" evidence="14">
    <location>
        <begin position="222"/>
        <end position="260"/>
    </location>
</feature>
<feature type="domain" description="Formamidopyrimidine-DNA glycosylase catalytic" evidence="15">
    <location>
        <begin position="2"/>
        <end position="103"/>
    </location>
</feature>
<dbReference type="InterPro" id="IPR035937">
    <property type="entry name" value="FPG_N"/>
</dbReference>
<comment type="caution">
    <text evidence="16">The sequence shown here is derived from an EMBL/GenBank/DDBJ whole genome shotgun (WGS) entry which is preliminary data.</text>
</comment>
<dbReference type="PANTHER" id="PTHR42697">
    <property type="entry name" value="ENDONUCLEASE 8"/>
    <property type="match status" value="1"/>
</dbReference>
<dbReference type="AlphaFoldDB" id="A0A852W555"/>
<evidence type="ECO:0000256" key="10">
    <source>
        <dbReference type="ARBA" id="ARBA00023239"/>
    </source>
</evidence>
<keyword evidence="16" id="KW-0540">Nuclease</keyword>
<comment type="similarity">
    <text evidence="1">Belongs to the FPG family.</text>
</comment>
<evidence type="ECO:0000256" key="12">
    <source>
        <dbReference type="ARBA" id="ARBA00023295"/>
    </source>
</evidence>
<dbReference type="GO" id="GO:0140078">
    <property type="term" value="F:class I DNA-(apurinic or apyrimidinic site) endonuclease activity"/>
    <property type="evidence" value="ECO:0007669"/>
    <property type="project" value="UniProtKB-EC"/>
</dbReference>
<keyword evidence="12 16" id="KW-0326">Glycosidase</keyword>
<keyword evidence="17" id="KW-1185">Reference proteome</keyword>
<dbReference type="Pfam" id="PF01149">
    <property type="entry name" value="Fapy_DNA_glyco"/>
    <property type="match status" value="1"/>
</dbReference>
<dbReference type="Pfam" id="PF06831">
    <property type="entry name" value="H2TH"/>
    <property type="match status" value="1"/>
</dbReference>
<keyword evidence="10 16" id="KW-0456">Lyase</keyword>
<dbReference type="PROSITE" id="PS51066">
    <property type="entry name" value="ZF_FPG_2"/>
    <property type="match status" value="1"/>
</dbReference>
<keyword evidence="5 13" id="KW-0863">Zinc-finger</keyword>
<evidence type="ECO:0000256" key="13">
    <source>
        <dbReference type="PROSITE-ProRule" id="PRU00391"/>
    </source>
</evidence>
<dbReference type="RefSeq" id="WP_179760330.1">
    <property type="nucleotide sequence ID" value="NZ_BAAAJZ010000013.1"/>
</dbReference>
<evidence type="ECO:0000256" key="1">
    <source>
        <dbReference type="ARBA" id="ARBA00009409"/>
    </source>
</evidence>
<evidence type="ECO:0000259" key="14">
    <source>
        <dbReference type="PROSITE" id="PS51066"/>
    </source>
</evidence>
<dbReference type="GeneID" id="98050753"/>
<dbReference type="PANTHER" id="PTHR42697:SF1">
    <property type="entry name" value="ENDONUCLEASE 8"/>
    <property type="match status" value="1"/>
</dbReference>
<dbReference type="InterPro" id="IPR012319">
    <property type="entry name" value="FPG_cat"/>
</dbReference>
<dbReference type="Gene3D" id="1.10.8.50">
    <property type="match status" value="1"/>
</dbReference>
<evidence type="ECO:0000256" key="8">
    <source>
        <dbReference type="ARBA" id="ARBA00023125"/>
    </source>
</evidence>
<dbReference type="SMART" id="SM01232">
    <property type="entry name" value="H2TH"/>
    <property type="match status" value="1"/>
</dbReference>
<evidence type="ECO:0000256" key="6">
    <source>
        <dbReference type="ARBA" id="ARBA00022801"/>
    </source>
</evidence>
<evidence type="ECO:0000313" key="17">
    <source>
        <dbReference type="Proteomes" id="UP000549695"/>
    </source>
</evidence>
<reference evidence="16 17" key="1">
    <citation type="submission" date="2020-07" db="EMBL/GenBank/DDBJ databases">
        <title>Sequencing the genomes of 1000 actinobacteria strains.</title>
        <authorList>
            <person name="Klenk H.-P."/>
        </authorList>
    </citation>
    <scope>NUCLEOTIDE SEQUENCE [LARGE SCALE GENOMIC DNA]</scope>
    <source>
        <strain evidence="16 17">DSM 44749</strain>
    </source>
</reference>
<dbReference type="CDD" id="cd08971">
    <property type="entry name" value="AcNei2_N"/>
    <property type="match status" value="1"/>
</dbReference>
<evidence type="ECO:0000256" key="7">
    <source>
        <dbReference type="ARBA" id="ARBA00022833"/>
    </source>
</evidence>
<dbReference type="PROSITE" id="PS51068">
    <property type="entry name" value="FPG_CAT"/>
    <property type="match status" value="1"/>
</dbReference>
<dbReference type="EC" id="4.2.99.18" evidence="2"/>
<evidence type="ECO:0000256" key="11">
    <source>
        <dbReference type="ARBA" id="ARBA00023268"/>
    </source>
</evidence>
<proteinExistence type="inferred from homology"/>
<dbReference type="InterPro" id="IPR015886">
    <property type="entry name" value="H2TH_FPG"/>
</dbReference>
<sequence>MAEGDSIFRLAARLDAATAGAVIARSDVRHPRFAGADLAGEEITGWVPRGKHLLARTAGGWTVHSHLRMSGRWSVLRPGRRLPRAVAADLRIALHLVDGRTVAGIGLPVLAVLPTRDEHTVVGHLGPDLLGGTFDGDAALARLRADPGRAVLAALLDQRVVAGLGNMWAQELLFLERISPWRECSAVSDPGTLLGRGRALLRDAVVRNPAQNTTGRVRPPHFVYGRYRRPCLRCGTAVAFAPPERTPHGRETWWCPRCQR</sequence>
<evidence type="ECO:0000313" key="16">
    <source>
        <dbReference type="EMBL" id="NYG00652.1"/>
    </source>
</evidence>
<evidence type="ECO:0000259" key="15">
    <source>
        <dbReference type="PROSITE" id="PS51068"/>
    </source>
</evidence>
<keyword evidence="6 16" id="KW-0378">Hydrolase</keyword>
<keyword evidence="8" id="KW-0238">DNA-binding</keyword>
<dbReference type="Gene3D" id="3.20.190.10">
    <property type="entry name" value="MutM-like, N-terminal"/>
    <property type="match status" value="1"/>
</dbReference>
<dbReference type="GO" id="GO:0008270">
    <property type="term" value="F:zinc ion binding"/>
    <property type="evidence" value="ECO:0007669"/>
    <property type="project" value="UniProtKB-KW"/>
</dbReference>
<name>A0A852W555_PSEA5</name>
<evidence type="ECO:0000256" key="9">
    <source>
        <dbReference type="ARBA" id="ARBA00023204"/>
    </source>
</evidence>
<dbReference type="InterPro" id="IPR044090">
    <property type="entry name" value="Nei2_N"/>
</dbReference>
<keyword evidence="7" id="KW-0862">Zinc</keyword>
<evidence type="ECO:0000256" key="4">
    <source>
        <dbReference type="ARBA" id="ARBA00022763"/>
    </source>
</evidence>
<accession>A0A852W555</accession>
<dbReference type="InterPro" id="IPR000214">
    <property type="entry name" value="Znf_DNA_glyclase/AP_lyase"/>
</dbReference>
<dbReference type="SUPFAM" id="SSF81624">
    <property type="entry name" value="N-terminal domain of MutM-like DNA repair proteins"/>
    <property type="match status" value="1"/>
</dbReference>
<organism evidence="16 17">
    <name type="scientific">Pseudonocardia alni</name>
    <name type="common">Amycolata alni</name>
    <dbReference type="NCBI Taxonomy" id="33907"/>
    <lineage>
        <taxon>Bacteria</taxon>
        <taxon>Bacillati</taxon>
        <taxon>Actinomycetota</taxon>
        <taxon>Actinomycetes</taxon>
        <taxon>Pseudonocardiales</taxon>
        <taxon>Pseudonocardiaceae</taxon>
        <taxon>Pseudonocardia</taxon>
    </lineage>
</organism>